<comment type="caution">
    <text evidence="5">The sequence shown here is derived from an EMBL/GenBank/DDBJ whole genome shotgun (WGS) entry which is preliminary data.</text>
</comment>
<evidence type="ECO:0000313" key="3">
    <source>
        <dbReference type="EMBL" id="CAF3805778.1"/>
    </source>
</evidence>
<dbReference type="AlphaFoldDB" id="A0A819L6Q5"/>
<evidence type="ECO:0000313" key="4">
    <source>
        <dbReference type="EMBL" id="CAF3839332.1"/>
    </source>
</evidence>
<dbReference type="PANTHER" id="PTHR37162:SF11">
    <property type="match status" value="1"/>
</dbReference>
<keyword evidence="7" id="KW-1185">Reference proteome</keyword>
<proteinExistence type="predicted"/>
<dbReference type="EMBL" id="CAJOBH010000007">
    <property type="protein sequence ID" value="CAF3746597.1"/>
    <property type="molecule type" value="Genomic_DNA"/>
</dbReference>
<evidence type="ECO:0000313" key="6">
    <source>
        <dbReference type="Proteomes" id="UP000663842"/>
    </source>
</evidence>
<organism evidence="5 6">
    <name type="scientific">Rotaria magnacalcarata</name>
    <dbReference type="NCBI Taxonomy" id="392030"/>
    <lineage>
        <taxon>Eukaryota</taxon>
        <taxon>Metazoa</taxon>
        <taxon>Spiralia</taxon>
        <taxon>Gnathifera</taxon>
        <taxon>Rotifera</taxon>
        <taxon>Eurotatoria</taxon>
        <taxon>Bdelloidea</taxon>
        <taxon>Philodinida</taxon>
        <taxon>Philodinidae</taxon>
        <taxon>Rotaria</taxon>
    </lineage>
</organism>
<gene>
    <name evidence="2" type="ORF">BYL167_LOCUS98</name>
    <name evidence="3" type="ORF">GIL414_LOCUS1349</name>
    <name evidence="4" type="ORF">OVN521_LOCUS6156</name>
    <name evidence="5" type="ORF">UXM345_LOCUS13613</name>
</gene>
<protein>
    <submittedName>
        <fullName evidence="5">Uncharacterized protein</fullName>
    </submittedName>
</protein>
<dbReference type="EMBL" id="CAJOBG010000636">
    <property type="protein sequence ID" value="CAF3839332.1"/>
    <property type="molecule type" value="Genomic_DNA"/>
</dbReference>
<sequence>MPKNNTHFCAKWFHKLDDTKHPCSRWLKQGKTPCTFLCIVCNEEKSCKNGGWSDVYKHSQRPKHLQRLKDIIESGQLIITTTSSSLQVNISHECVLTLDEKVTRAEAYWAMATAKLGLSYNSSQYIQELFCQMFPDSIVAKKFSLKPRKLSYILSHGTGRYFTQVMLNDLMKAPGFTLIFDETIVVGVRKQLDLHFRYWCERKQEIVVRYYKSIFLGHATAEVLFRNMIDALRADGVDITKMLMLGRDNPNVNKAIERMMDKEIRLEREKQSSSTIKLNIGLIHIGSCPLHLIHNSFKRGIDNTDWSIEGFLDHLDSWFRRSPSRREDYLKITKNLSNETGKFIRRFIMARWLNAGPIIERTIEQWTHLNEYFLRFIPSSRKISPNNHRYIQIRTMLETKSTLTHLNFLLFLYHNIYEQILLWFQQSQPLIHLLYDECEQLIRRLFSCFINEDLIKNKSFSEIMNISFHNQVNQKCDTSLEIGEATRRTLINVSEEESKCFFLDIRNFYSLITEELLRTLPLNNHLLRHFRCLHPTMRHSDASHISIMNIARSFPQMNVPDIDRITAEWYIYQNEQIPSEWYEKMNKYHAIDYYWKHVFTLKTNTGTDKFIALPKLVKCVFALSHGNADVERGFSENAFLLTDDRSLLSDASINGLRSTRDGVKFFGNGKPHEVPITKALIDSVRDAHSRYCIDLEKQQEAVLAKANLEKEQIEKDIVKEKQKDLYDEQNSLHKSLTNIQQMIDEGTERLAKAVSSKQFEEIETALLLIEGGSKKLAATNTHITYNTNQINQLRKKQKK</sequence>
<accession>A0A819L6Q5</accession>
<dbReference type="EMBL" id="CAJOBJ010000220">
    <property type="protein sequence ID" value="CAF3805778.1"/>
    <property type="molecule type" value="Genomic_DNA"/>
</dbReference>
<evidence type="ECO:0000256" key="1">
    <source>
        <dbReference type="SAM" id="Coils"/>
    </source>
</evidence>
<dbReference type="Proteomes" id="UP000663842">
    <property type="component" value="Unassembled WGS sequence"/>
</dbReference>
<dbReference type="Proteomes" id="UP000663866">
    <property type="component" value="Unassembled WGS sequence"/>
</dbReference>
<evidence type="ECO:0000313" key="7">
    <source>
        <dbReference type="Proteomes" id="UP000663866"/>
    </source>
</evidence>
<dbReference type="Proteomes" id="UP000681720">
    <property type="component" value="Unassembled WGS sequence"/>
</dbReference>
<evidence type="ECO:0000313" key="5">
    <source>
        <dbReference type="EMBL" id="CAF3955881.1"/>
    </source>
</evidence>
<dbReference type="PANTHER" id="PTHR37162">
    <property type="entry name" value="HAT FAMILY DIMERISATION DOMAINCONTAINING PROTEIN-RELATED"/>
    <property type="match status" value="1"/>
</dbReference>
<evidence type="ECO:0000313" key="2">
    <source>
        <dbReference type="EMBL" id="CAF3746597.1"/>
    </source>
</evidence>
<keyword evidence="1" id="KW-0175">Coiled coil</keyword>
<dbReference type="EMBL" id="CAJOBF010001486">
    <property type="protein sequence ID" value="CAF3955881.1"/>
    <property type="molecule type" value="Genomic_DNA"/>
</dbReference>
<dbReference type="Proteomes" id="UP000681967">
    <property type="component" value="Unassembled WGS sequence"/>
</dbReference>
<name>A0A819L6Q5_9BILA</name>
<reference evidence="5" key="1">
    <citation type="submission" date="2021-02" db="EMBL/GenBank/DDBJ databases">
        <authorList>
            <person name="Nowell W R."/>
        </authorList>
    </citation>
    <scope>NUCLEOTIDE SEQUENCE</scope>
</reference>
<feature type="coiled-coil region" evidence="1">
    <location>
        <begin position="696"/>
        <end position="728"/>
    </location>
</feature>